<name>A0ABD3GL69_9MARC</name>
<proteinExistence type="predicted"/>
<feature type="transmembrane region" description="Helical" evidence="1">
    <location>
        <begin position="46"/>
        <end position="71"/>
    </location>
</feature>
<feature type="transmembrane region" description="Helical" evidence="1">
    <location>
        <begin position="126"/>
        <end position="151"/>
    </location>
</feature>
<dbReference type="AlphaFoldDB" id="A0ABD3GL69"/>
<protein>
    <submittedName>
        <fullName evidence="2">Uncharacterized protein</fullName>
    </submittedName>
</protein>
<keyword evidence="3" id="KW-1185">Reference proteome</keyword>
<feature type="transmembrane region" description="Helical" evidence="1">
    <location>
        <begin position="214"/>
        <end position="233"/>
    </location>
</feature>
<feature type="transmembrane region" description="Helical" evidence="1">
    <location>
        <begin position="172"/>
        <end position="198"/>
    </location>
</feature>
<organism evidence="2 3">
    <name type="scientific">Riccia sorocarpa</name>
    <dbReference type="NCBI Taxonomy" id="122646"/>
    <lineage>
        <taxon>Eukaryota</taxon>
        <taxon>Viridiplantae</taxon>
        <taxon>Streptophyta</taxon>
        <taxon>Embryophyta</taxon>
        <taxon>Marchantiophyta</taxon>
        <taxon>Marchantiopsida</taxon>
        <taxon>Marchantiidae</taxon>
        <taxon>Marchantiales</taxon>
        <taxon>Ricciaceae</taxon>
        <taxon>Riccia</taxon>
    </lineage>
</organism>
<gene>
    <name evidence="2" type="ORF">R1sor_022889</name>
</gene>
<keyword evidence="1" id="KW-0472">Membrane</keyword>
<reference evidence="2 3" key="1">
    <citation type="submission" date="2024-09" db="EMBL/GenBank/DDBJ databases">
        <title>Chromosome-scale assembly of Riccia sorocarpa.</title>
        <authorList>
            <person name="Paukszto L."/>
        </authorList>
    </citation>
    <scope>NUCLEOTIDE SEQUENCE [LARGE SCALE GENOMIC DNA]</scope>
    <source>
        <strain evidence="2">LP-2024</strain>
        <tissue evidence="2">Aerial parts of the thallus</tissue>
    </source>
</reference>
<sequence>MESVDQMVDMENSNADKQQLLQNEKVGARDDGNWGPFDIIKKTYEIYVAQICTFAWIQFTIVFPCSILWLLNQYFIRKWVHDYWPQPPAPPCPGPCVEPPSASHLNFCDDLSSTCDNFWPCEWKGLATFIIVTVLAFAFCVNVVGALYYAVGSAYAGKTISFKDVLKALCGLWKGLIVTELWTHFFVIVAVVSGYLLWSLLANLASGSFCPSGIVYPIVFIVSWVLICFVTTVNRMTEGVTVFDQICGLPAFCKGLELLKGKWCTAFVISVFFSVPELALAGIAHGFGWGCGLCALVRYLLFGILGFLLSVVVQFNVMASGLLYLSAKQSKNQFISLHRSTLHGWGIDGWSVHTGKLVPSVESSLGRSLLIHCYLDVLDFAV</sequence>
<evidence type="ECO:0000256" key="1">
    <source>
        <dbReference type="SAM" id="Phobius"/>
    </source>
</evidence>
<keyword evidence="1" id="KW-1133">Transmembrane helix</keyword>
<dbReference type="PANTHER" id="PTHR33133">
    <property type="entry name" value="OS08G0107100 PROTEIN-RELATED"/>
    <property type="match status" value="1"/>
</dbReference>
<feature type="transmembrane region" description="Helical" evidence="1">
    <location>
        <begin position="264"/>
        <end position="287"/>
    </location>
</feature>
<dbReference type="PANTHER" id="PTHR33133:SF1">
    <property type="entry name" value="EXPRESSED PROTEIN-RELATED"/>
    <property type="match status" value="1"/>
</dbReference>
<comment type="caution">
    <text evidence="2">The sequence shown here is derived from an EMBL/GenBank/DDBJ whole genome shotgun (WGS) entry which is preliminary data.</text>
</comment>
<feature type="transmembrane region" description="Helical" evidence="1">
    <location>
        <begin position="299"/>
        <end position="325"/>
    </location>
</feature>
<keyword evidence="1" id="KW-0812">Transmembrane</keyword>
<evidence type="ECO:0000313" key="2">
    <source>
        <dbReference type="EMBL" id="KAL3679933.1"/>
    </source>
</evidence>
<evidence type="ECO:0000313" key="3">
    <source>
        <dbReference type="Proteomes" id="UP001633002"/>
    </source>
</evidence>
<dbReference type="Proteomes" id="UP001633002">
    <property type="component" value="Unassembled WGS sequence"/>
</dbReference>
<dbReference type="EMBL" id="JBJQOH010000007">
    <property type="protein sequence ID" value="KAL3679933.1"/>
    <property type="molecule type" value="Genomic_DNA"/>
</dbReference>
<accession>A0ABD3GL69</accession>